<sequence>MLTEADAAGYHVKELLSDYGGEFDNNAVQEKGIIQQLQAQTVMHIYFKRIEKKFNAKAIQGILIGYDLDGYRIWCPQKNSLIPSCDVVCNEKPLYFGAGITVPTNTETTKETPQITEDLSDCEERIPDEEDEIDEELEGRRVLRDRNTIKLPQRFHDFVMYRGNNIMADCVEPNNYEEAIQSQHSKEWKQTMDEEMNSLWKNETWNLEKLPVDKKAIPCKFYRAF</sequence>
<keyword evidence="3" id="KW-1185">Reference proteome</keyword>
<dbReference type="EMBL" id="VTPC01090968">
    <property type="protein sequence ID" value="KAF2880448.1"/>
    <property type="molecule type" value="Genomic_DNA"/>
</dbReference>
<accession>A0A8K0C527</accession>
<dbReference type="Proteomes" id="UP000801492">
    <property type="component" value="Unassembled WGS sequence"/>
</dbReference>
<evidence type="ECO:0000313" key="3">
    <source>
        <dbReference type="Proteomes" id="UP000801492"/>
    </source>
</evidence>
<feature type="domain" description="Retroviral polymerase SH3-like" evidence="1">
    <location>
        <begin position="48"/>
        <end position="93"/>
    </location>
</feature>
<protein>
    <recommendedName>
        <fullName evidence="1">Retroviral polymerase SH3-like domain-containing protein</fullName>
    </recommendedName>
</protein>
<dbReference type="Pfam" id="PF25597">
    <property type="entry name" value="SH3_retrovirus"/>
    <property type="match status" value="1"/>
</dbReference>
<organism evidence="2 3">
    <name type="scientific">Ignelater luminosus</name>
    <name type="common">Cucubano</name>
    <name type="synonym">Pyrophorus luminosus</name>
    <dbReference type="NCBI Taxonomy" id="2038154"/>
    <lineage>
        <taxon>Eukaryota</taxon>
        <taxon>Metazoa</taxon>
        <taxon>Ecdysozoa</taxon>
        <taxon>Arthropoda</taxon>
        <taxon>Hexapoda</taxon>
        <taxon>Insecta</taxon>
        <taxon>Pterygota</taxon>
        <taxon>Neoptera</taxon>
        <taxon>Endopterygota</taxon>
        <taxon>Coleoptera</taxon>
        <taxon>Polyphaga</taxon>
        <taxon>Elateriformia</taxon>
        <taxon>Elateroidea</taxon>
        <taxon>Elateridae</taxon>
        <taxon>Agrypninae</taxon>
        <taxon>Pyrophorini</taxon>
        <taxon>Ignelater</taxon>
    </lineage>
</organism>
<evidence type="ECO:0000313" key="2">
    <source>
        <dbReference type="EMBL" id="KAF2880448.1"/>
    </source>
</evidence>
<evidence type="ECO:0000259" key="1">
    <source>
        <dbReference type="Pfam" id="PF25597"/>
    </source>
</evidence>
<dbReference type="InterPro" id="IPR057670">
    <property type="entry name" value="SH3_retrovirus"/>
</dbReference>
<proteinExistence type="predicted"/>
<comment type="caution">
    <text evidence="2">The sequence shown here is derived from an EMBL/GenBank/DDBJ whole genome shotgun (WGS) entry which is preliminary data.</text>
</comment>
<dbReference type="AlphaFoldDB" id="A0A8K0C527"/>
<reference evidence="2" key="1">
    <citation type="submission" date="2019-08" db="EMBL/GenBank/DDBJ databases">
        <title>The genome of the North American firefly Photinus pyralis.</title>
        <authorList>
            <consortium name="Photinus pyralis genome working group"/>
            <person name="Fallon T.R."/>
            <person name="Sander Lower S.E."/>
            <person name="Weng J.-K."/>
        </authorList>
    </citation>
    <scope>NUCLEOTIDE SEQUENCE</scope>
    <source>
        <strain evidence="2">TRF0915ILg1</strain>
        <tissue evidence="2">Whole body</tissue>
    </source>
</reference>
<dbReference type="OrthoDB" id="8048783at2759"/>
<name>A0A8K0C527_IGNLU</name>
<gene>
    <name evidence="2" type="ORF">ILUMI_25726</name>
</gene>